<gene>
    <name evidence="1" type="ORF">OIDMADRAFT_38276</name>
</gene>
<dbReference type="OrthoDB" id="8300214at2759"/>
<keyword evidence="2" id="KW-1185">Reference proteome</keyword>
<evidence type="ECO:0000313" key="2">
    <source>
        <dbReference type="Proteomes" id="UP000054321"/>
    </source>
</evidence>
<dbReference type="CDD" id="cd02440">
    <property type="entry name" value="AdoMet_MTases"/>
    <property type="match status" value="1"/>
</dbReference>
<dbReference type="STRING" id="913774.A0A0C3D3H3"/>
<dbReference type="InParanoid" id="A0A0C3D3H3"/>
<name>A0A0C3D3H3_OIDMZ</name>
<dbReference type="Gene3D" id="3.40.50.150">
    <property type="entry name" value="Vaccinia Virus protein VP39"/>
    <property type="match status" value="1"/>
</dbReference>
<dbReference type="Proteomes" id="UP000054321">
    <property type="component" value="Unassembled WGS sequence"/>
</dbReference>
<dbReference type="HOGENOM" id="CLU_058846_1_0_1"/>
<reference evidence="1 2" key="1">
    <citation type="submission" date="2014-04" db="EMBL/GenBank/DDBJ databases">
        <authorList>
            <consortium name="DOE Joint Genome Institute"/>
            <person name="Kuo A."/>
            <person name="Martino E."/>
            <person name="Perotto S."/>
            <person name="Kohler A."/>
            <person name="Nagy L.G."/>
            <person name="Floudas D."/>
            <person name="Copeland A."/>
            <person name="Barry K.W."/>
            <person name="Cichocki N."/>
            <person name="Veneault-Fourrey C."/>
            <person name="LaButti K."/>
            <person name="Lindquist E.A."/>
            <person name="Lipzen A."/>
            <person name="Lundell T."/>
            <person name="Morin E."/>
            <person name="Murat C."/>
            <person name="Sun H."/>
            <person name="Tunlid A."/>
            <person name="Henrissat B."/>
            <person name="Grigoriev I.V."/>
            <person name="Hibbett D.S."/>
            <person name="Martin F."/>
            <person name="Nordberg H.P."/>
            <person name="Cantor M.N."/>
            <person name="Hua S.X."/>
        </authorList>
    </citation>
    <scope>NUCLEOTIDE SEQUENCE [LARGE SCALE GENOMIC DNA]</scope>
    <source>
        <strain evidence="1 2">Zn</strain>
    </source>
</reference>
<dbReference type="Pfam" id="PF13489">
    <property type="entry name" value="Methyltransf_23"/>
    <property type="match status" value="1"/>
</dbReference>
<accession>A0A0C3D3H3</accession>
<dbReference type="AlphaFoldDB" id="A0A0C3D3H3"/>
<reference evidence="2" key="2">
    <citation type="submission" date="2015-01" db="EMBL/GenBank/DDBJ databases">
        <title>Evolutionary Origins and Diversification of the Mycorrhizal Mutualists.</title>
        <authorList>
            <consortium name="DOE Joint Genome Institute"/>
            <consortium name="Mycorrhizal Genomics Consortium"/>
            <person name="Kohler A."/>
            <person name="Kuo A."/>
            <person name="Nagy L.G."/>
            <person name="Floudas D."/>
            <person name="Copeland A."/>
            <person name="Barry K.W."/>
            <person name="Cichocki N."/>
            <person name="Veneault-Fourrey C."/>
            <person name="LaButti K."/>
            <person name="Lindquist E.A."/>
            <person name="Lipzen A."/>
            <person name="Lundell T."/>
            <person name="Morin E."/>
            <person name="Murat C."/>
            <person name="Riley R."/>
            <person name="Ohm R."/>
            <person name="Sun H."/>
            <person name="Tunlid A."/>
            <person name="Henrissat B."/>
            <person name="Grigoriev I.V."/>
            <person name="Hibbett D.S."/>
            <person name="Martin F."/>
        </authorList>
    </citation>
    <scope>NUCLEOTIDE SEQUENCE [LARGE SCALE GENOMIC DNA]</scope>
    <source>
        <strain evidence="2">Zn</strain>
    </source>
</reference>
<evidence type="ECO:0000313" key="1">
    <source>
        <dbReference type="EMBL" id="KIN05824.1"/>
    </source>
</evidence>
<sequence length="269" mass="29194">MDHRLDLVSFWGITPGSRVLEIGCGQGDCTIVLADAVGESGHVDAVDPGAPDYGAPYTLSQSQSYITSGPLGHRISFYNAHPTDYLSSLPQSTQKYDYVVLSHCIWYFSSPSQLSTLVSATCSWTKSLCVAEWSLRASKPQSHPHVLTALLLASLEAKRKEEGHGNIRTVLSPAQIRSVTESSSVLRLYAQEFRVSNEGLLDAYWEVSHTLRNREKVLKALGEGGVSEKELAAMAAMYDAVNAAVGIIDGGESGVRSMDVWIAKFQAVE</sequence>
<proteinExistence type="predicted"/>
<dbReference type="EMBL" id="KN832871">
    <property type="protein sequence ID" value="KIN05824.1"/>
    <property type="molecule type" value="Genomic_DNA"/>
</dbReference>
<protein>
    <submittedName>
        <fullName evidence="1">Uncharacterized protein</fullName>
    </submittedName>
</protein>
<dbReference type="SUPFAM" id="SSF53335">
    <property type="entry name" value="S-adenosyl-L-methionine-dependent methyltransferases"/>
    <property type="match status" value="1"/>
</dbReference>
<dbReference type="InterPro" id="IPR029063">
    <property type="entry name" value="SAM-dependent_MTases_sf"/>
</dbReference>
<organism evidence="1 2">
    <name type="scientific">Oidiodendron maius (strain Zn)</name>
    <dbReference type="NCBI Taxonomy" id="913774"/>
    <lineage>
        <taxon>Eukaryota</taxon>
        <taxon>Fungi</taxon>
        <taxon>Dikarya</taxon>
        <taxon>Ascomycota</taxon>
        <taxon>Pezizomycotina</taxon>
        <taxon>Leotiomycetes</taxon>
        <taxon>Leotiomycetes incertae sedis</taxon>
        <taxon>Myxotrichaceae</taxon>
        <taxon>Oidiodendron</taxon>
    </lineage>
</organism>